<organism evidence="1 2">
    <name type="scientific">Leptolyngbya subtilissima DQ-A4</name>
    <dbReference type="NCBI Taxonomy" id="2933933"/>
    <lineage>
        <taxon>Bacteria</taxon>
        <taxon>Bacillati</taxon>
        <taxon>Cyanobacteriota</taxon>
        <taxon>Cyanophyceae</taxon>
        <taxon>Leptolyngbyales</taxon>
        <taxon>Leptolyngbyaceae</taxon>
        <taxon>Leptolyngbya group</taxon>
        <taxon>Leptolyngbya</taxon>
    </lineage>
</organism>
<protein>
    <submittedName>
        <fullName evidence="1">Uncharacterized protein</fullName>
    </submittedName>
</protein>
<dbReference type="RefSeq" id="WP_190694811.1">
    <property type="nucleotide sequence ID" value="NZ_JAMPKX010000009.1"/>
</dbReference>
<keyword evidence="2" id="KW-1185">Reference proteome</keyword>
<proteinExistence type="predicted"/>
<gene>
    <name evidence="1" type="ORF">NC992_19155</name>
</gene>
<evidence type="ECO:0000313" key="1">
    <source>
        <dbReference type="EMBL" id="MEP0949008.1"/>
    </source>
</evidence>
<accession>A0ABV0KAM6</accession>
<dbReference type="Proteomes" id="UP001482513">
    <property type="component" value="Unassembled WGS sequence"/>
</dbReference>
<name>A0ABV0KAM6_9CYAN</name>
<comment type="caution">
    <text evidence="1">The sequence shown here is derived from an EMBL/GenBank/DDBJ whole genome shotgun (WGS) entry which is preliminary data.</text>
</comment>
<evidence type="ECO:0000313" key="2">
    <source>
        <dbReference type="Proteomes" id="UP001482513"/>
    </source>
</evidence>
<reference evidence="1 2" key="1">
    <citation type="submission" date="2022-04" db="EMBL/GenBank/DDBJ databases">
        <title>Positive selection, recombination, and allopatry shape intraspecific diversity of widespread and dominant cyanobacteria.</title>
        <authorList>
            <person name="Wei J."/>
            <person name="Shu W."/>
            <person name="Hu C."/>
        </authorList>
    </citation>
    <scope>NUCLEOTIDE SEQUENCE [LARGE SCALE GENOMIC DNA]</scope>
    <source>
        <strain evidence="1 2">DQ-A4</strain>
    </source>
</reference>
<sequence length="59" mass="6614">MFTSPLVTMKPLDFLPQPLDLGFAEVSREAARLEASLEAPTVERYSEDALRPAPARVRR</sequence>
<dbReference type="EMBL" id="JAMPKX010000009">
    <property type="protein sequence ID" value="MEP0949008.1"/>
    <property type="molecule type" value="Genomic_DNA"/>
</dbReference>